<evidence type="ECO:0000313" key="2">
    <source>
        <dbReference type="EMBL" id="CAD9279237.1"/>
    </source>
</evidence>
<evidence type="ECO:0000256" key="1">
    <source>
        <dbReference type="SAM" id="SignalP"/>
    </source>
</evidence>
<evidence type="ECO:0008006" key="3">
    <source>
        <dbReference type="Google" id="ProtNLM"/>
    </source>
</evidence>
<sequence>MRSSLIRSRVLSLSLALVCRGDFGSLLLVLDPRRRSFVKYAVTPPFFCFCPDACWISRPQVPSASSSSLFCWIHSAGALSANGRNRLGILKQWLNLVVVGHIHDGSNISWRRYLIGYSRFLNVLVAPFPVRPSGLCTLQKPRAIMDTIPECFIKSMSPTYIRKEGVLARATIQQMEHADGTATLPFWATLSSL</sequence>
<feature type="chain" id="PRO_5030583393" description="Secreted protein" evidence="1">
    <location>
        <begin position="22"/>
        <end position="193"/>
    </location>
</feature>
<proteinExistence type="predicted"/>
<keyword evidence="1" id="KW-0732">Signal</keyword>
<organism evidence="2">
    <name type="scientific">Grammatophora oceanica</name>
    <dbReference type="NCBI Taxonomy" id="210454"/>
    <lineage>
        <taxon>Eukaryota</taxon>
        <taxon>Sar</taxon>
        <taxon>Stramenopiles</taxon>
        <taxon>Ochrophyta</taxon>
        <taxon>Bacillariophyta</taxon>
        <taxon>Fragilariophyceae</taxon>
        <taxon>Fragilariophycidae</taxon>
        <taxon>Rhabdonematales</taxon>
        <taxon>Grammatophoraceae</taxon>
        <taxon>Grammatophora</taxon>
    </lineage>
</organism>
<dbReference type="EMBL" id="HBGK01016105">
    <property type="protein sequence ID" value="CAD9279237.1"/>
    <property type="molecule type" value="Transcribed_RNA"/>
</dbReference>
<gene>
    <name evidence="2" type="ORF">GOCE00092_LOCUS8146</name>
</gene>
<accession>A0A7S1Y6A0</accession>
<reference evidence="2" key="1">
    <citation type="submission" date="2021-01" db="EMBL/GenBank/DDBJ databases">
        <authorList>
            <person name="Corre E."/>
            <person name="Pelletier E."/>
            <person name="Niang G."/>
            <person name="Scheremetjew M."/>
            <person name="Finn R."/>
            <person name="Kale V."/>
            <person name="Holt S."/>
            <person name="Cochrane G."/>
            <person name="Meng A."/>
            <person name="Brown T."/>
            <person name="Cohen L."/>
        </authorList>
    </citation>
    <scope>NUCLEOTIDE SEQUENCE</scope>
    <source>
        <strain evidence="2">CCMP 410</strain>
    </source>
</reference>
<name>A0A7S1Y6A0_9STRA</name>
<protein>
    <recommendedName>
        <fullName evidence="3">Secreted protein</fullName>
    </recommendedName>
</protein>
<feature type="signal peptide" evidence="1">
    <location>
        <begin position="1"/>
        <end position="21"/>
    </location>
</feature>
<dbReference type="AlphaFoldDB" id="A0A7S1Y6A0"/>